<dbReference type="Gene3D" id="3.40.50.150">
    <property type="entry name" value="Vaccinia Virus protein VP39"/>
    <property type="match status" value="1"/>
</dbReference>
<dbReference type="PANTHER" id="PTHR43861:SF1">
    <property type="entry name" value="TRANS-ACONITATE 2-METHYLTRANSFERASE"/>
    <property type="match status" value="1"/>
</dbReference>
<dbReference type="SUPFAM" id="SSF53335">
    <property type="entry name" value="S-adenosyl-L-methionine-dependent methyltransferases"/>
    <property type="match status" value="1"/>
</dbReference>
<dbReference type="AlphaFoldDB" id="A0AAJ6AHR1"/>
<dbReference type="GeneID" id="83694880"/>
<evidence type="ECO:0000313" key="2">
    <source>
        <dbReference type="Proteomes" id="UP001224674"/>
    </source>
</evidence>
<dbReference type="InterPro" id="IPR029063">
    <property type="entry name" value="SAM-dependent_MTases_sf"/>
</dbReference>
<dbReference type="GO" id="GO:0032259">
    <property type="term" value="P:methylation"/>
    <property type="evidence" value="ECO:0007669"/>
    <property type="project" value="UniProtKB-KW"/>
</dbReference>
<keyword evidence="1" id="KW-0489">Methyltransferase</keyword>
<keyword evidence="2" id="KW-1185">Reference proteome</keyword>
<dbReference type="PANTHER" id="PTHR43861">
    <property type="entry name" value="TRANS-ACONITATE 2-METHYLTRANSFERASE-RELATED"/>
    <property type="match status" value="1"/>
</dbReference>
<name>A0AAJ6AHR1_9MICC</name>
<dbReference type="Gene3D" id="1.10.150.290">
    <property type="entry name" value="S-adenosyl-L-methionine-dependent methyltransferases"/>
    <property type="match status" value="1"/>
</dbReference>
<organism evidence="1 2">
    <name type="scientific">Auritidibacter ignavus</name>
    <dbReference type="NCBI Taxonomy" id="678932"/>
    <lineage>
        <taxon>Bacteria</taxon>
        <taxon>Bacillati</taxon>
        <taxon>Actinomycetota</taxon>
        <taxon>Actinomycetes</taxon>
        <taxon>Micrococcales</taxon>
        <taxon>Micrococcaceae</taxon>
        <taxon>Auritidibacter</taxon>
    </lineage>
</organism>
<gene>
    <name evidence="1" type="ORF">QDX21_02290</name>
</gene>
<proteinExistence type="predicted"/>
<reference evidence="1 2" key="1">
    <citation type="submission" date="2023-03" db="EMBL/GenBank/DDBJ databases">
        <title>Complete genome sequences of several Auritidibacter ignavus strains isolated from ear infections.</title>
        <authorList>
            <person name="Baehr T."/>
            <person name="Baumhoegger A.M."/>
        </authorList>
    </citation>
    <scope>NUCLEOTIDE SEQUENCE [LARGE SCALE GENOMIC DNA]</scope>
    <source>
        <strain evidence="1 2">BABAE-6</strain>
    </source>
</reference>
<dbReference type="Pfam" id="PF13489">
    <property type="entry name" value="Methyltransf_23"/>
    <property type="match status" value="1"/>
</dbReference>
<protein>
    <submittedName>
        <fullName evidence="1">Methyltransferase domain-containing protein</fullName>
    </submittedName>
</protein>
<evidence type="ECO:0000313" key="1">
    <source>
        <dbReference type="EMBL" id="WGH93648.1"/>
    </source>
</evidence>
<keyword evidence="1" id="KW-0808">Transferase</keyword>
<dbReference type="CDD" id="cd02440">
    <property type="entry name" value="AdoMet_MTases"/>
    <property type="match status" value="1"/>
</dbReference>
<dbReference type="Proteomes" id="UP001224674">
    <property type="component" value="Chromosome"/>
</dbReference>
<dbReference type="EMBL" id="CP122566">
    <property type="protein sequence ID" value="WGH93648.1"/>
    <property type="molecule type" value="Genomic_DNA"/>
</dbReference>
<accession>A0AAJ6AHR1</accession>
<dbReference type="InterPro" id="IPR023149">
    <property type="entry name" value="Trans_acon_MeTrfase_C"/>
</dbReference>
<dbReference type="RefSeq" id="WP_110098281.1">
    <property type="nucleotide sequence ID" value="NZ_CP122562.1"/>
</dbReference>
<dbReference type="GO" id="GO:0030798">
    <property type="term" value="F:trans-aconitate 2-methyltransferase activity"/>
    <property type="evidence" value="ECO:0007669"/>
    <property type="project" value="InterPro"/>
</dbReference>
<sequence length="281" mass="32254">MENFIWDPSQYAVFAGHRARPFYDLSAAIYADQPRTVVDMGCGPGNMTRTLAQRWPQAEVIGLDSSREMVQEARLSLQDDPQAPTNLRFEHIEAEQWEPDASVDVVVSNAMLQWIPNHRQLMDRWLGQMSPGAWFAMQVPGNYSAPSHRTIAELANRPEYAEASQRTYTGESIYTPREYTHTLIRRGFRPNVWETTYHQVLTGEEPVYNWVKGAALRPVLQGLAEIDERDGSNLQAAYLSEYRERMLHDYPPYTSPDGTVVTIFPMRRVFVVGHKELDYTI</sequence>